<reference evidence="3" key="1">
    <citation type="submission" date="2016-11" db="EMBL/GenBank/DDBJ databases">
        <authorList>
            <person name="Varghese N."/>
            <person name="Submissions S."/>
        </authorList>
    </citation>
    <scope>NUCLEOTIDE SEQUENCE [LARGE SCALE GENOMIC DNA]</scope>
    <source>
        <strain evidence="3">DSM 24786</strain>
    </source>
</reference>
<proteinExistence type="predicted"/>
<feature type="domain" description="DUF2314" evidence="1">
    <location>
        <begin position="4"/>
        <end position="59"/>
    </location>
</feature>
<evidence type="ECO:0000313" key="3">
    <source>
        <dbReference type="Proteomes" id="UP000183257"/>
    </source>
</evidence>
<gene>
    <name evidence="2" type="ORF">SAMN05660313_02403</name>
</gene>
<protein>
    <recommendedName>
        <fullName evidence="1">DUF2314 domain-containing protein</fullName>
    </recommendedName>
</protein>
<name>A0A1K1Q6F2_9FLAO</name>
<evidence type="ECO:0000259" key="1">
    <source>
        <dbReference type="Pfam" id="PF10077"/>
    </source>
</evidence>
<dbReference type="AlphaFoldDB" id="A0A1K1Q6F2"/>
<evidence type="ECO:0000313" key="2">
    <source>
        <dbReference type="EMBL" id="SFW55602.1"/>
    </source>
</evidence>
<accession>A0A1K1Q6F2</accession>
<dbReference type="STRING" id="76595.SAMN05660313_02403"/>
<dbReference type="EMBL" id="FPIY01000003">
    <property type="protein sequence ID" value="SFW55602.1"/>
    <property type="molecule type" value="Genomic_DNA"/>
</dbReference>
<keyword evidence="3" id="KW-1185">Reference proteome</keyword>
<dbReference type="Proteomes" id="UP000183257">
    <property type="component" value="Unassembled WGS sequence"/>
</dbReference>
<dbReference type="Pfam" id="PF10077">
    <property type="entry name" value="DUF2314"/>
    <property type="match status" value="1"/>
</dbReference>
<organism evidence="2 3">
    <name type="scientific">Cellulophaga fucicola</name>
    <dbReference type="NCBI Taxonomy" id="76595"/>
    <lineage>
        <taxon>Bacteria</taxon>
        <taxon>Pseudomonadati</taxon>
        <taxon>Bacteroidota</taxon>
        <taxon>Flavobacteriia</taxon>
        <taxon>Flavobacteriales</taxon>
        <taxon>Flavobacteriaceae</taxon>
        <taxon>Cellulophaga</taxon>
    </lineage>
</organism>
<dbReference type="InterPro" id="IPR018756">
    <property type="entry name" value="DUF2314"/>
</dbReference>
<sequence length="60" mass="7046">MYDINVKYGDTIEIDESNISDWMYFDDKIAKGAYTIKVLRNQMSAEEQKQFDIQSGLLFD</sequence>